<dbReference type="EMBL" id="LXQA010205488">
    <property type="protein sequence ID" value="MCI33570.1"/>
    <property type="molecule type" value="Genomic_DNA"/>
</dbReference>
<protein>
    <submittedName>
        <fullName evidence="1">Uncharacterized protein</fullName>
    </submittedName>
</protein>
<proteinExistence type="predicted"/>
<comment type="caution">
    <text evidence="1">The sequence shown here is derived from an EMBL/GenBank/DDBJ whole genome shotgun (WGS) entry which is preliminary data.</text>
</comment>
<name>A0A392RCR2_9FABA</name>
<sequence>CLTFLEESCALPLCGKTRPDEMQMLLHAKNGNDPYVSMHFYIDVGLKSPLWKDLGEETTLDSCVLVAVLSIEDCKK</sequence>
<feature type="non-terminal residue" evidence="1">
    <location>
        <position position="1"/>
    </location>
</feature>
<evidence type="ECO:0000313" key="1">
    <source>
        <dbReference type="EMBL" id="MCI33570.1"/>
    </source>
</evidence>
<organism evidence="1 2">
    <name type="scientific">Trifolium medium</name>
    <dbReference type="NCBI Taxonomy" id="97028"/>
    <lineage>
        <taxon>Eukaryota</taxon>
        <taxon>Viridiplantae</taxon>
        <taxon>Streptophyta</taxon>
        <taxon>Embryophyta</taxon>
        <taxon>Tracheophyta</taxon>
        <taxon>Spermatophyta</taxon>
        <taxon>Magnoliopsida</taxon>
        <taxon>eudicotyledons</taxon>
        <taxon>Gunneridae</taxon>
        <taxon>Pentapetalae</taxon>
        <taxon>rosids</taxon>
        <taxon>fabids</taxon>
        <taxon>Fabales</taxon>
        <taxon>Fabaceae</taxon>
        <taxon>Papilionoideae</taxon>
        <taxon>50 kb inversion clade</taxon>
        <taxon>NPAAA clade</taxon>
        <taxon>Hologalegina</taxon>
        <taxon>IRL clade</taxon>
        <taxon>Trifolieae</taxon>
        <taxon>Trifolium</taxon>
    </lineage>
</organism>
<accession>A0A392RCR2</accession>
<evidence type="ECO:0000313" key="2">
    <source>
        <dbReference type="Proteomes" id="UP000265520"/>
    </source>
</evidence>
<keyword evidence="2" id="KW-1185">Reference proteome</keyword>
<dbReference type="Proteomes" id="UP000265520">
    <property type="component" value="Unassembled WGS sequence"/>
</dbReference>
<reference evidence="1 2" key="1">
    <citation type="journal article" date="2018" name="Front. Plant Sci.">
        <title>Red Clover (Trifolium pratense) and Zigzag Clover (T. medium) - A Picture of Genomic Similarities and Differences.</title>
        <authorList>
            <person name="Dluhosova J."/>
            <person name="Istvanek J."/>
            <person name="Nedelnik J."/>
            <person name="Repkova J."/>
        </authorList>
    </citation>
    <scope>NUCLEOTIDE SEQUENCE [LARGE SCALE GENOMIC DNA]</scope>
    <source>
        <strain evidence="2">cv. 10/8</strain>
        <tissue evidence="1">Leaf</tissue>
    </source>
</reference>
<dbReference type="AlphaFoldDB" id="A0A392RCR2"/>